<dbReference type="SUPFAM" id="SSF51713">
    <property type="entry name" value="tRNA-guanine transglycosylase"/>
    <property type="match status" value="1"/>
</dbReference>
<dbReference type="InterPro" id="IPR050076">
    <property type="entry name" value="ArchSynthase1/Queuine_TRR"/>
</dbReference>
<keyword evidence="3" id="KW-0819">tRNA processing</keyword>
<name>A0A2H0W0V9_9BACT</name>
<dbReference type="GO" id="GO:0008616">
    <property type="term" value="P:tRNA queuosine(34) biosynthetic process"/>
    <property type="evidence" value="ECO:0007669"/>
    <property type="project" value="TreeGrafter"/>
</dbReference>
<evidence type="ECO:0000259" key="4">
    <source>
        <dbReference type="Pfam" id="PF01702"/>
    </source>
</evidence>
<dbReference type="InterPro" id="IPR036511">
    <property type="entry name" value="TGT-like_sf"/>
</dbReference>
<dbReference type="PANTHER" id="PTHR46499:SF1">
    <property type="entry name" value="QUEUINE TRNA-RIBOSYLTRANSFERASE"/>
    <property type="match status" value="1"/>
</dbReference>
<dbReference type="InterPro" id="IPR004803">
    <property type="entry name" value="TGT"/>
</dbReference>
<evidence type="ECO:0000256" key="1">
    <source>
        <dbReference type="ARBA" id="ARBA00022676"/>
    </source>
</evidence>
<dbReference type="GO" id="GO:0008479">
    <property type="term" value="F:tRNA-guanosine(34) queuine transglycosylase activity"/>
    <property type="evidence" value="ECO:0007669"/>
    <property type="project" value="InterPro"/>
</dbReference>
<dbReference type="NCBIfam" id="TIGR00449">
    <property type="entry name" value="tgt_general"/>
    <property type="match status" value="1"/>
</dbReference>
<evidence type="ECO:0000313" key="5">
    <source>
        <dbReference type="EMBL" id="PIS04984.1"/>
    </source>
</evidence>
<dbReference type="NCBIfam" id="TIGR00430">
    <property type="entry name" value="Q_tRNA_tgt"/>
    <property type="match status" value="1"/>
</dbReference>
<accession>A0A2H0W0V9</accession>
<reference evidence="6" key="1">
    <citation type="submission" date="2017-09" db="EMBL/GenBank/DDBJ databases">
        <title>Depth-based differentiation of microbial function through sediment-hosted aquifers and enrichment of novel symbionts in the deep terrestrial subsurface.</title>
        <authorList>
            <person name="Probst A.J."/>
            <person name="Ladd B."/>
            <person name="Jarett J.K."/>
            <person name="Geller-Mcgrath D.E."/>
            <person name="Sieber C.M.K."/>
            <person name="Emerson J.B."/>
            <person name="Anantharaman K."/>
            <person name="Thomas B.C."/>
            <person name="Malmstrom R."/>
            <person name="Stieglmeier M."/>
            <person name="Klingl A."/>
            <person name="Woyke T."/>
            <person name="Ryan C.M."/>
            <person name="Banfield J.F."/>
        </authorList>
    </citation>
    <scope>NUCLEOTIDE SEQUENCE [LARGE SCALE GENOMIC DNA]</scope>
</reference>
<dbReference type="PANTHER" id="PTHR46499">
    <property type="entry name" value="QUEUINE TRNA-RIBOSYLTRANSFERASE"/>
    <property type="match status" value="1"/>
</dbReference>
<dbReference type="InterPro" id="IPR002616">
    <property type="entry name" value="tRNA_ribo_trans-like"/>
</dbReference>
<keyword evidence="2" id="KW-0808">Transferase</keyword>
<dbReference type="AlphaFoldDB" id="A0A2H0W0V9"/>
<feature type="domain" description="tRNA-guanine(15) transglycosylase-like" evidence="4">
    <location>
        <begin position="13"/>
        <end position="291"/>
    </location>
</feature>
<dbReference type="Pfam" id="PF01702">
    <property type="entry name" value="TGT"/>
    <property type="match status" value="1"/>
</dbReference>
<sequence>MTYFKIVKKSKKSKARLTKLTTKHGEIAGPFFMPIATRGAVKNVSVDEMMELGAQILLSNTYHLLLEPGMAVMKKASGLHQFMNWPGPILTDSGGYQVFSLGKHRKITEHGVYFADPKNGNKYFLTPERAVQIQSIIGADIMMVLDECPPYPCSKKYAKESLELTTGWAKRCLAEKKKLKNKNLLFGIVQGSTFKDLRTESARQLTAMNFDGFAIGGVAVGEPRQKMAQVLKWVEPLLPPDKPRYLMGLGRPEELVMAVKNGMDMFDCVIPTREARHGRLYVFNFAKPNINSKSFYKTI</sequence>
<dbReference type="Proteomes" id="UP000230935">
    <property type="component" value="Unassembled WGS sequence"/>
</dbReference>
<protein>
    <submittedName>
        <fullName evidence="5">tRNA guanosine(34) transglycosylase Tgt</fullName>
    </submittedName>
</protein>
<feature type="non-terminal residue" evidence="5">
    <location>
        <position position="299"/>
    </location>
</feature>
<comment type="caution">
    <text evidence="5">The sequence shown here is derived from an EMBL/GenBank/DDBJ whole genome shotgun (WGS) entry which is preliminary data.</text>
</comment>
<dbReference type="Gene3D" id="3.20.20.105">
    <property type="entry name" value="Queuine tRNA-ribosyltransferase-like"/>
    <property type="match status" value="1"/>
</dbReference>
<keyword evidence="1" id="KW-0328">Glycosyltransferase</keyword>
<proteinExistence type="predicted"/>
<dbReference type="EMBL" id="PEZZ01000027">
    <property type="protein sequence ID" value="PIS04984.1"/>
    <property type="molecule type" value="Genomic_DNA"/>
</dbReference>
<evidence type="ECO:0000313" key="6">
    <source>
        <dbReference type="Proteomes" id="UP000230935"/>
    </source>
</evidence>
<gene>
    <name evidence="5" type="ORF">COT81_03400</name>
</gene>
<evidence type="ECO:0000256" key="3">
    <source>
        <dbReference type="ARBA" id="ARBA00022694"/>
    </source>
</evidence>
<evidence type="ECO:0000256" key="2">
    <source>
        <dbReference type="ARBA" id="ARBA00022679"/>
    </source>
</evidence>
<dbReference type="GO" id="GO:0005829">
    <property type="term" value="C:cytosol"/>
    <property type="evidence" value="ECO:0007669"/>
    <property type="project" value="TreeGrafter"/>
</dbReference>
<organism evidence="5 6">
    <name type="scientific">Candidatus Buchananbacteria bacterium CG10_big_fil_rev_8_21_14_0_10_42_9</name>
    <dbReference type="NCBI Taxonomy" id="1974526"/>
    <lineage>
        <taxon>Bacteria</taxon>
        <taxon>Candidatus Buchananiibacteriota</taxon>
    </lineage>
</organism>